<feature type="repeat" description="WD" evidence="3">
    <location>
        <begin position="566"/>
        <end position="607"/>
    </location>
</feature>
<dbReference type="GO" id="GO:0004197">
    <property type="term" value="F:cysteine-type endopeptidase activity"/>
    <property type="evidence" value="ECO:0007669"/>
    <property type="project" value="InterPro"/>
</dbReference>
<gene>
    <name evidence="6" type="ORF">KK083_27015</name>
</gene>
<evidence type="ECO:0000256" key="1">
    <source>
        <dbReference type="ARBA" id="ARBA00022574"/>
    </source>
</evidence>
<feature type="repeat" description="WD" evidence="3">
    <location>
        <begin position="608"/>
        <end position="649"/>
    </location>
</feature>
<dbReference type="PROSITE" id="PS50294">
    <property type="entry name" value="WD_REPEATS_REGION"/>
    <property type="match status" value="6"/>
</dbReference>
<protein>
    <submittedName>
        <fullName evidence="6">Caspase family protein</fullName>
    </submittedName>
</protein>
<dbReference type="PROSITE" id="PS00678">
    <property type="entry name" value="WD_REPEATS_1"/>
    <property type="match status" value="4"/>
</dbReference>
<sequence>MNKFIPMLLLALAWQSSAQTLETVIQKGHELAVVAIAVSPDSAFIATASKDKSIKLWETRTGREVRSFLGHEMTVSNITFSRDGKWLLSGSYDKTVRIWDVATGKALHTMVTEDIITDVVMDPRMKFFVAAGYNRSGDQDSATVFDLRTRQKIVRLPVNADESRGFGVTLAISPDGQWLGSGEDNRLINIYKTASWQKVHTFQYEQGWCGGCATMLTFSPDSKSVFMASHNGPLRKYDLADGKLLKVYEEKTEDLTGIAVSPDGKWVARTTEKNAMVWEEASGRMVATLPAEEKAEFHRTQFTLDSKELLLTSDNNTAFAWNYSTQKKTLVLTGFLNSRDQGGLNYDPNFYWQSAIAKYVRLKNNLLISRDGKTLIKGKFGTKVKQWNIASGKAVMEFVGHKKAVLCYDLSADGKKLLTGGGDGRIILWDMQTGDSLKVIETYREPIFDIHFNSDETLVASSSWDATMKIHNLESGKLLTYIEFESYAAYNILLHPNDLYLVAARLDNSLQLYEIDTRAVVRNFVGHTDVISSIRFSNDQQTLMSTSWDGSIRLWDVGTGLMTKKLKGHRGAVLTAVFSADGKYIYSAGADRVVRVWDPATSKTVRTFEGHKAEVTSLLFSPDNRMLISHSVDGVTKFWDIASGQEFFEHIHLGEADWMVKNPDGYFNGTDDARKYIHFVSGLKTYSVDQFFQEFYRPDLLPRIFQNRGGGSDLKGIQGKLSDSPPPTVKVAVLQTAPGKADVLVRVTDNGSGVASLKVYHNGKSVALDPAALKLPSGKGQTFTLKHPVDLVGGSNTFTATASNKDRLESDPQSAEIFSDHASKSSTCHVLAVGINQYKNPRMSLNYAKPDAASFSKVMDEKGVNLFKSIELYTLYDEQATRDQILSKLDELAAKISPEDVFIFYYAGHGSMVDNQFYFIPTETLRLYDASSLNREAIEAATLQEKFSRIRALKQLIIMDACQSGGSVELLANRGASEEKAIAQLSRSAGIHVMASAGSEQFAAEFTELGHGLFTYVLIRALQGEADGAPKDGKVTIYELKSFIDDQVPEITRKLKGKPQYPYTFSRGQDFPVVIEE</sequence>
<keyword evidence="4" id="KW-0732">Signal</keyword>
<evidence type="ECO:0000313" key="6">
    <source>
        <dbReference type="EMBL" id="MBT1700569.1"/>
    </source>
</evidence>
<evidence type="ECO:0000256" key="3">
    <source>
        <dbReference type="PROSITE-ProRule" id="PRU00221"/>
    </source>
</evidence>
<proteinExistence type="predicted"/>
<evidence type="ECO:0000256" key="2">
    <source>
        <dbReference type="ARBA" id="ARBA00022737"/>
    </source>
</evidence>
<feature type="domain" description="Peptidase C14 caspase" evidence="5">
    <location>
        <begin position="829"/>
        <end position="1062"/>
    </location>
</feature>
<dbReference type="Pfam" id="PF00400">
    <property type="entry name" value="WD40"/>
    <property type="match status" value="7"/>
</dbReference>
<dbReference type="SUPFAM" id="SSF50978">
    <property type="entry name" value="WD40 repeat-like"/>
    <property type="match status" value="2"/>
</dbReference>
<dbReference type="InterPro" id="IPR015943">
    <property type="entry name" value="WD40/YVTN_repeat-like_dom_sf"/>
</dbReference>
<evidence type="ECO:0000256" key="4">
    <source>
        <dbReference type="SAM" id="SignalP"/>
    </source>
</evidence>
<reference evidence="6 7" key="1">
    <citation type="submission" date="2021-05" db="EMBL/GenBank/DDBJ databases">
        <title>A Polyphasic approach of four new species of the genus Ohtaekwangia: Ohtaekwangia histidinii sp. nov., Ohtaekwangia cretensis sp. nov., Ohtaekwangia indiensis sp. nov., Ohtaekwangia reichenbachii sp. nov. from diverse environment.</title>
        <authorList>
            <person name="Octaviana S."/>
        </authorList>
    </citation>
    <scope>NUCLEOTIDE SEQUENCE [LARGE SCALE GENOMIC DNA]</scope>
    <source>
        <strain evidence="6 7">PWU4</strain>
    </source>
</reference>
<dbReference type="RefSeq" id="WP_254169258.1">
    <property type="nucleotide sequence ID" value="NZ_JAHESF010000043.1"/>
</dbReference>
<feature type="repeat" description="WD" evidence="3">
    <location>
        <begin position="68"/>
        <end position="109"/>
    </location>
</feature>
<dbReference type="PROSITE" id="PS50082">
    <property type="entry name" value="WD_REPEATS_2"/>
    <property type="match status" value="6"/>
</dbReference>
<organism evidence="6 7">
    <name type="scientific">Chryseosolibacter histidini</name>
    <dbReference type="NCBI Taxonomy" id="2782349"/>
    <lineage>
        <taxon>Bacteria</taxon>
        <taxon>Pseudomonadati</taxon>
        <taxon>Bacteroidota</taxon>
        <taxon>Cytophagia</taxon>
        <taxon>Cytophagales</taxon>
        <taxon>Chryseotaleaceae</taxon>
        <taxon>Chryseosolibacter</taxon>
    </lineage>
</organism>
<dbReference type="GO" id="GO:0006508">
    <property type="term" value="P:proteolysis"/>
    <property type="evidence" value="ECO:0007669"/>
    <property type="project" value="InterPro"/>
</dbReference>
<dbReference type="Gene3D" id="2.130.10.10">
    <property type="entry name" value="YVTN repeat-like/Quinoprotein amine dehydrogenase"/>
    <property type="match status" value="4"/>
</dbReference>
<feature type="repeat" description="WD" evidence="3">
    <location>
        <begin position="524"/>
        <end position="565"/>
    </location>
</feature>
<dbReference type="PANTHER" id="PTHR19879">
    <property type="entry name" value="TRANSCRIPTION INITIATION FACTOR TFIID"/>
    <property type="match status" value="1"/>
</dbReference>
<dbReference type="CDD" id="cd00200">
    <property type="entry name" value="WD40"/>
    <property type="match status" value="2"/>
</dbReference>
<evidence type="ECO:0000259" key="5">
    <source>
        <dbReference type="Pfam" id="PF00656"/>
    </source>
</evidence>
<dbReference type="SMART" id="SM00320">
    <property type="entry name" value="WD40"/>
    <property type="match status" value="13"/>
</dbReference>
<dbReference type="InterPro" id="IPR001680">
    <property type="entry name" value="WD40_rpt"/>
</dbReference>
<accession>A0AAP2GLW6</accession>
<feature type="signal peptide" evidence="4">
    <location>
        <begin position="1"/>
        <end position="18"/>
    </location>
</feature>
<feature type="repeat" description="WD" evidence="3">
    <location>
        <begin position="398"/>
        <end position="439"/>
    </location>
</feature>
<comment type="caution">
    <text evidence="6">The sequence shown here is derived from an EMBL/GenBank/DDBJ whole genome shotgun (WGS) entry which is preliminary data.</text>
</comment>
<dbReference type="InterPro" id="IPR029030">
    <property type="entry name" value="Caspase-like_dom_sf"/>
</dbReference>
<dbReference type="EMBL" id="JAHESF010000043">
    <property type="protein sequence ID" value="MBT1700569.1"/>
    <property type="molecule type" value="Genomic_DNA"/>
</dbReference>
<dbReference type="PRINTS" id="PR00320">
    <property type="entry name" value="GPROTEINBRPT"/>
</dbReference>
<keyword evidence="1 3" id="KW-0853">WD repeat</keyword>
<dbReference type="Pfam" id="PF00656">
    <property type="entry name" value="Peptidase_C14"/>
    <property type="match status" value="1"/>
</dbReference>
<evidence type="ECO:0000313" key="7">
    <source>
        <dbReference type="Proteomes" id="UP001319200"/>
    </source>
</evidence>
<dbReference type="InterPro" id="IPR036322">
    <property type="entry name" value="WD40_repeat_dom_sf"/>
</dbReference>
<dbReference type="InterPro" id="IPR020472">
    <property type="entry name" value="WD40_PAC1"/>
</dbReference>
<dbReference type="InterPro" id="IPR019775">
    <property type="entry name" value="WD40_repeat_CS"/>
</dbReference>
<dbReference type="Proteomes" id="UP001319200">
    <property type="component" value="Unassembled WGS sequence"/>
</dbReference>
<keyword evidence="2" id="KW-0677">Repeat</keyword>
<feature type="repeat" description="WD" evidence="3">
    <location>
        <begin position="26"/>
        <end position="67"/>
    </location>
</feature>
<dbReference type="SUPFAM" id="SSF52129">
    <property type="entry name" value="Caspase-like"/>
    <property type="match status" value="1"/>
</dbReference>
<name>A0AAP2GLW6_9BACT</name>
<dbReference type="InterPro" id="IPR011600">
    <property type="entry name" value="Pept_C14_caspase"/>
</dbReference>
<dbReference type="AlphaFoldDB" id="A0AAP2GLW6"/>
<dbReference type="PANTHER" id="PTHR19879:SF9">
    <property type="entry name" value="TRANSCRIPTION INITIATION FACTOR TFIID SUBUNIT 5"/>
    <property type="match status" value="1"/>
</dbReference>
<keyword evidence="7" id="KW-1185">Reference proteome</keyword>
<dbReference type="Gene3D" id="3.40.50.1460">
    <property type="match status" value="1"/>
</dbReference>
<feature type="chain" id="PRO_5042984920" evidence="4">
    <location>
        <begin position="19"/>
        <end position="1077"/>
    </location>
</feature>